<dbReference type="GO" id="GO:0005886">
    <property type="term" value="C:plasma membrane"/>
    <property type="evidence" value="ECO:0007669"/>
    <property type="project" value="UniProtKB-SubCell"/>
</dbReference>
<feature type="transmembrane region" description="Helical" evidence="7">
    <location>
        <begin position="176"/>
        <end position="199"/>
    </location>
</feature>
<reference evidence="9 10" key="1">
    <citation type="submission" date="2016-10" db="EMBL/GenBank/DDBJ databases">
        <authorList>
            <person name="de Groot N.N."/>
        </authorList>
    </citation>
    <scope>NUCLEOTIDE SEQUENCE [LARGE SCALE GENOMIC DNA]</scope>
    <source>
        <strain evidence="9 10">CGMCC 4.5681</strain>
    </source>
</reference>
<dbReference type="PANTHER" id="PTHR23517">
    <property type="entry name" value="RESISTANCE PROTEIN MDTM, PUTATIVE-RELATED-RELATED"/>
    <property type="match status" value="1"/>
</dbReference>
<keyword evidence="10" id="KW-1185">Reference proteome</keyword>
<keyword evidence="5 7" id="KW-1133">Transmembrane helix</keyword>
<evidence type="ECO:0000256" key="2">
    <source>
        <dbReference type="ARBA" id="ARBA00022448"/>
    </source>
</evidence>
<evidence type="ECO:0000313" key="10">
    <source>
        <dbReference type="Proteomes" id="UP000198683"/>
    </source>
</evidence>
<comment type="subcellular location">
    <subcellularLocation>
        <location evidence="1">Cell membrane</location>
        <topology evidence="1">Multi-pass membrane protein</topology>
    </subcellularLocation>
</comment>
<dbReference type="PROSITE" id="PS50850">
    <property type="entry name" value="MFS"/>
    <property type="match status" value="1"/>
</dbReference>
<evidence type="ECO:0000256" key="1">
    <source>
        <dbReference type="ARBA" id="ARBA00004651"/>
    </source>
</evidence>
<feature type="transmembrane region" description="Helical" evidence="7">
    <location>
        <begin position="255"/>
        <end position="273"/>
    </location>
</feature>
<organism evidence="9 10">
    <name type="scientific">Nonomuraea maritima</name>
    <dbReference type="NCBI Taxonomy" id="683260"/>
    <lineage>
        <taxon>Bacteria</taxon>
        <taxon>Bacillati</taxon>
        <taxon>Actinomycetota</taxon>
        <taxon>Actinomycetes</taxon>
        <taxon>Streptosporangiales</taxon>
        <taxon>Streptosporangiaceae</taxon>
        <taxon>Nonomuraea</taxon>
    </lineage>
</organism>
<keyword evidence="4 7" id="KW-0812">Transmembrane</keyword>
<keyword evidence="2" id="KW-0813">Transport</keyword>
<evidence type="ECO:0000259" key="8">
    <source>
        <dbReference type="PROSITE" id="PS50850"/>
    </source>
</evidence>
<gene>
    <name evidence="9" type="ORF">SAMN05421874_12067</name>
</gene>
<evidence type="ECO:0000256" key="5">
    <source>
        <dbReference type="ARBA" id="ARBA00022989"/>
    </source>
</evidence>
<dbReference type="InterPro" id="IPR050171">
    <property type="entry name" value="MFS_Transporters"/>
</dbReference>
<feature type="transmembrane region" description="Helical" evidence="7">
    <location>
        <begin position="285"/>
        <end position="304"/>
    </location>
</feature>
<evidence type="ECO:0000256" key="7">
    <source>
        <dbReference type="SAM" id="Phobius"/>
    </source>
</evidence>
<evidence type="ECO:0000256" key="4">
    <source>
        <dbReference type="ARBA" id="ARBA00022692"/>
    </source>
</evidence>
<name>A0A1G9JHM5_9ACTN</name>
<protein>
    <submittedName>
        <fullName evidence="9">Predicted arabinose efflux permease, MFS family</fullName>
    </submittedName>
</protein>
<dbReference type="RefSeq" id="WP_218129178.1">
    <property type="nucleotide sequence ID" value="NZ_FNFB01000020.1"/>
</dbReference>
<feature type="transmembrane region" description="Helical" evidence="7">
    <location>
        <begin position="82"/>
        <end position="101"/>
    </location>
</feature>
<dbReference type="SUPFAM" id="SSF103473">
    <property type="entry name" value="MFS general substrate transporter"/>
    <property type="match status" value="1"/>
</dbReference>
<feature type="transmembrane region" description="Helical" evidence="7">
    <location>
        <begin position="107"/>
        <end position="129"/>
    </location>
</feature>
<dbReference type="Pfam" id="PF07690">
    <property type="entry name" value="MFS_1"/>
    <property type="match status" value="1"/>
</dbReference>
<evidence type="ECO:0000256" key="6">
    <source>
        <dbReference type="ARBA" id="ARBA00023136"/>
    </source>
</evidence>
<dbReference type="AlphaFoldDB" id="A0A1G9JHM5"/>
<dbReference type="STRING" id="683260.SAMN05421874_12067"/>
<feature type="transmembrane region" description="Helical" evidence="7">
    <location>
        <begin position="220"/>
        <end position="243"/>
    </location>
</feature>
<proteinExistence type="predicted"/>
<accession>A0A1G9JHM5</accession>
<feature type="transmembrane region" description="Helical" evidence="7">
    <location>
        <begin position="349"/>
        <end position="370"/>
    </location>
</feature>
<keyword evidence="3" id="KW-1003">Cell membrane</keyword>
<feature type="domain" description="Major facilitator superfamily (MFS) profile" evidence="8">
    <location>
        <begin position="13"/>
        <end position="399"/>
    </location>
</feature>
<feature type="transmembrane region" description="Helical" evidence="7">
    <location>
        <begin position="150"/>
        <end position="170"/>
    </location>
</feature>
<dbReference type="InterPro" id="IPR020846">
    <property type="entry name" value="MFS_dom"/>
</dbReference>
<dbReference type="Gene3D" id="1.20.1250.20">
    <property type="entry name" value="MFS general substrate transporter like domains"/>
    <property type="match status" value="1"/>
</dbReference>
<evidence type="ECO:0000256" key="3">
    <source>
        <dbReference type="ARBA" id="ARBA00022475"/>
    </source>
</evidence>
<sequence>MTAQLPGPASSRHSAGFWIVAFVFAVEMAFSAAPTPLWTFYRERDHFSTMMVTVAFAAYSLGVVISIFLAGHVSDWRGRRRILVPAILLQILAAVLFLFWPDLPGLILARLVSGLSVGMATATATAYLGELHAVTRPGSTPHRPALVATAANLGGIGLGPLVAGVIVQYTDAKLTVPFVVFLALLVVSLVALPFVPETVRGREARAYRPQRVVVPSHARGSYFAVAGASFGLFAIMGLFTSLAPSFLAAIGQPSPVVAGLAAFLVFGGAALAQTGLGRLSLGRQLTLGFWLTGVGVVAVVAGALEASWPGFLVGGLVAGSGSGILLKGALGTAAVAAPAEARGEAIAGIFLAGYLGLALPVLGMGLATGLGASLNASLIGLAVLVLAVVVVAAMTLRRHPAPA</sequence>
<dbReference type="InterPro" id="IPR036259">
    <property type="entry name" value="MFS_trans_sf"/>
</dbReference>
<dbReference type="Proteomes" id="UP000198683">
    <property type="component" value="Unassembled WGS sequence"/>
</dbReference>
<feature type="transmembrane region" description="Helical" evidence="7">
    <location>
        <begin position="47"/>
        <end position="70"/>
    </location>
</feature>
<evidence type="ECO:0000313" key="9">
    <source>
        <dbReference type="EMBL" id="SDL37090.1"/>
    </source>
</evidence>
<feature type="transmembrane region" description="Helical" evidence="7">
    <location>
        <begin position="376"/>
        <end position="396"/>
    </location>
</feature>
<dbReference type="PANTHER" id="PTHR23517:SF13">
    <property type="entry name" value="MAJOR FACILITATOR SUPERFAMILY MFS_1"/>
    <property type="match status" value="1"/>
</dbReference>
<dbReference type="GO" id="GO:0022857">
    <property type="term" value="F:transmembrane transporter activity"/>
    <property type="evidence" value="ECO:0007669"/>
    <property type="project" value="InterPro"/>
</dbReference>
<dbReference type="InterPro" id="IPR011701">
    <property type="entry name" value="MFS"/>
</dbReference>
<dbReference type="EMBL" id="FNFB01000020">
    <property type="protein sequence ID" value="SDL37090.1"/>
    <property type="molecule type" value="Genomic_DNA"/>
</dbReference>
<keyword evidence="6 7" id="KW-0472">Membrane</keyword>